<organism evidence="1 2">
    <name type="scientific">Cupriavidus basilensis</name>
    <dbReference type="NCBI Taxonomy" id="68895"/>
    <lineage>
        <taxon>Bacteria</taxon>
        <taxon>Pseudomonadati</taxon>
        <taxon>Pseudomonadota</taxon>
        <taxon>Betaproteobacteria</taxon>
        <taxon>Burkholderiales</taxon>
        <taxon>Burkholderiaceae</taxon>
        <taxon>Cupriavidus</taxon>
    </lineage>
</organism>
<protein>
    <submittedName>
        <fullName evidence="1">Uncharacterized protein</fullName>
    </submittedName>
</protein>
<sequence>MQRRLPFQYGARRDVGNLGLEGRQTRPGETMARTNVHARPGWACSAFG</sequence>
<dbReference type="STRING" id="68895.RR42_m3725"/>
<name>A0A0C4YE95_9BURK</name>
<gene>
    <name evidence="1" type="ORF">RR42_m3725</name>
</gene>
<dbReference type="EMBL" id="CP010536">
    <property type="protein sequence ID" value="AJG21085.1"/>
    <property type="molecule type" value="Genomic_DNA"/>
</dbReference>
<accession>A0A0C4YE95</accession>
<evidence type="ECO:0000313" key="1">
    <source>
        <dbReference type="EMBL" id="AJG21085.1"/>
    </source>
</evidence>
<dbReference type="Proteomes" id="UP000031843">
    <property type="component" value="Chromosome main"/>
</dbReference>
<dbReference type="KEGG" id="cbw:RR42_m3725"/>
<proteinExistence type="predicted"/>
<reference evidence="1 2" key="1">
    <citation type="journal article" date="2015" name="Genome Announc.">
        <title>Complete Genome Sequence of Cupriavidus basilensis 4G11, Isolated from the Oak Ridge Field Research Center Site.</title>
        <authorList>
            <person name="Ray J."/>
            <person name="Waters R.J."/>
            <person name="Skerker J.M."/>
            <person name="Kuehl J.V."/>
            <person name="Price M.N."/>
            <person name="Huang J."/>
            <person name="Chakraborty R."/>
            <person name="Arkin A.P."/>
            <person name="Deutschbauer A."/>
        </authorList>
    </citation>
    <scope>NUCLEOTIDE SEQUENCE [LARGE SCALE GENOMIC DNA]</scope>
    <source>
        <strain evidence="1">4G11</strain>
    </source>
</reference>
<evidence type="ECO:0000313" key="2">
    <source>
        <dbReference type="Proteomes" id="UP000031843"/>
    </source>
</evidence>
<keyword evidence="2" id="KW-1185">Reference proteome</keyword>
<dbReference type="AlphaFoldDB" id="A0A0C4YE95"/>